<evidence type="ECO:0000256" key="2">
    <source>
        <dbReference type="ARBA" id="ARBA00022692"/>
    </source>
</evidence>
<dbReference type="PANTHER" id="PTHR33048:SF19">
    <property type="entry name" value="MEMBRANE PROTEIN PTH11-LIKE, PUTATIVE (AFU_ORTHOLOGUE AFUA_1G14080)-RELATED"/>
    <property type="match status" value="1"/>
</dbReference>
<feature type="domain" description="Rhodopsin" evidence="8">
    <location>
        <begin position="65"/>
        <end position="207"/>
    </location>
</feature>
<feature type="transmembrane region" description="Helical" evidence="7">
    <location>
        <begin position="113"/>
        <end position="132"/>
    </location>
</feature>
<dbReference type="InterPro" id="IPR052337">
    <property type="entry name" value="SAT4-like"/>
</dbReference>
<comment type="similarity">
    <text evidence="5">Belongs to the SAT4 family.</text>
</comment>
<reference evidence="9 10" key="1">
    <citation type="submission" date="2019-04" db="EMBL/GenBank/DDBJ databases">
        <title>Aspergillus burnettii sp. nov., novel species from soil in southeast Queensland.</title>
        <authorList>
            <person name="Gilchrist C.L.M."/>
            <person name="Pitt J.I."/>
            <person name="Lange L."/>
            <person name="Lacey H.J."/>
            <person name="Vuong D."/>
            <person name="Midgley D.J."/>
            <person name="Greenfield P."/>
            <person name="Bradbury M."/>
            <person name="Lacey E."/>
            <person name="Busk P.K."/>
            <person name="Pilgaard B."/>
            <person name="Chooi Y.H."/>
            <person name="Piggott A.M."/>
        </authorList>
    </citation>
    <scope>NUCLEOTIDE SEQUENCE [LARGE SCALE GENOMIC DNA]</scope>
    <source>
        <strain evidence="9 10">FRR 5400</strain>
    </source>
</reference>
<gene>
    <name evidence="9" type="ORF">ETB97_005321</name>
</gene>
<keyword evidence="3 7" id="KW-1133">Transmembrane helix</keyword>
<dbReference type="GO" id="GO:0016020">
    <property type="term" value="C:membrane"/>
    <property type="evidence" value="ECO:0007669"/>
    <property type="project" value="UniProtKB-SubCell"/>
</dbReference>
<feature type="transmembrane region" description="Helical" evidence="7">
    <location>
        <begin position="144"/>
        <end position="163"/>
    </location>
</feature>
<feature type="transmembrane region" description="Helical" evidence="7">
    <location>
        <begin position="183"/>
        <end position="205"/>
    </location>
</feature>
<evidence type="ECO:0000313" key="9">
    <source>
        <dbReference type="EMBL" id="KAF5865080.1"/>
    </source>
</evidence>
<accession>A0A8H6EBU5</accession>
<comment type="caution">
    <text evidence="9">The sequence shown here is derived from an EMBL/GenBank/DDBJ whole genome shotgun (WGS) entry which is preliminary data.</text>
</comment>
<evidence type="ECO:0000313" key="10">
    <source>
        <dbReference type="Proteomes" id="UP000541154"/>
    </source>
</evidence>
<dbReference type="InterPro" id="IPR049326">
    <property type="entry name" value="Rhodopsin_dom_fungi"/>
</dbReference>
<feature type="transmembrane region" description="Helical" evidence="7">
    <location>
        <begin position="12"/>
        <end position="31"/>
    </location>
</feature>
<dbReference type="Proteomes" id="UP000541154">
    <property type="component" value="Unassembled WGS sequence"/>
</dbReference>
<keyword evidence="10" id="KW-1185">Reference proteome</keyword>
<feature type="region of interest" description="Disordered" evidence="6">
    <location>
        <begin position="227"/>
        <end position="247"/>
    </location>
</feature>
<evidence type="ECO:0000256" key="5">
    <source>
        <dbReference type="ARBA" id="ARBA00038359"/>
    </source>
</evidence>
<dbReference type="AlphaFoldDB" id="A0A8H6EBU5"/>
<evidence type="ECO:0000256" key="1">
    <source>
        <dbReference type="ARBA" id="ARBA00004141"/>
    </source>
</evidence>
<keyword evidence="4 7" id="KW-0472">Membrane</keyword>
<organism evidence="9 10">
    <name type="scientific">Petromyces alliaceus</name>
    <name type="common">Aspergillus alliaceus</name>
    <dbReference type="NCBI Taxonomy" id="209559"/>
    <lineage>
        <taxon>Eukaryota</taxon>
        <taxon>Fungi</taxon>
        <taxon>Dikarya</taxon>
        <taxon>Ascomycota</taxon>
        <taxon>Pezizomycotina</taxon>
        <taxon>Eurotiomycetes</taxon>
        <taxon>Eurotiomycetidae</taxon>
        <taxon>Eurotiales</taxon>
        <taxon>Aspergillaceae</taxon>
        <taxon>Aspergillus</taxon>
        <taxon>Aspergillus subgen. Circumdati</taxon>
    </lineage>
</organism>
<evidence type="ECO:0000256" key="7">
    <source>
        <dbReference type="SAM" id="Phobius"/>
    </source>
</evidence>
<keyword evidence="2 7" id="KW-0812">Transmembrane</keyword>
<dbReference type="Pfam" id="PF20684">
    <property type="entry name" value="Fung_rhodopsin"/>
    <property type="match status" value="1"/>
</dbReference>
<proteinExistence type="inferred from homology"/>
<sequence>MTGRGLHSHDYLVIVAYLSATAMAVVGWWAIANGLGAHTEVLSPTEIGVQWQLLITACVTWLVSTVACKLFVGAYFVAFLPVFLTQCYPLSYGWKPVPGGWCKSLVPSEVASITLNIFMDSVIAVLPISVLWKLHMALRNKITVGTMFLMGLIVVAVMIWRLLITLDPATQMDFVHGLGRIALASFLELWLSIIIITLPTLAPLFRRYIEPLLSRQRSTGERHLREARHTIGSTPRQRRGKDVLDSTQDSTVELKGCGYTAKVGATHGSNDDDVGLVQNMQPNAIQIRHDISVEQGSEPRRETV</sequence>
<comment type="subcellular location">
    <subcellularLocation>
        <location evidence="1">Membrane</location>
        <topology evidence="1">Multi-pass membrane protein</topology>
    </subcellularLocation>
</comment>
<dbReference type="PANTHER" id="PTHR33048">
    <property type="entry name" value="PTH11-LIKE INTEGRAL MEMBRANE PROTEIN (AFU_ORTHOLOGUE AFUA_5G11245)"/>
    <property type="match status" value="1"/>
</dbReference>
<feature type="transmembrane region" description="Helical" evidence="7">
    <location>
        <begin position="51"/>
        <end position="68"/>
    </location>
</feature>
<evidence type="ECO:0000259" key="8">
    <source>
        <dbReference type="Pfam" id="PF20684"/>
    </source>
</evidence>
<protein>
    <recommendedName>
        <fullName evidence="8">Rhodopsin domain-containing protein</fullName>
    </recommendedName>
</protein>
<evidence type="ECO:0000256" key="3">
    <source>
        <dbReference type="ARBA" id="ARBA00022989"/>
    </source>
</evidence>
<dbReference type="EMBL" id="SPNV01000024">
    <property type="protein sequence ID" value="KAF5865080.1"/>
    <property type="molecule type" value="Genomic_DNA"/>
</dbReference>
<feature type="transmembrane region" description="Helical" evidence="7">
    <location>
        <begin position="75"/>
        <end position="93"/>
    </location>
</feature>
<evidence type="ECO:0000256" key="4">
    <source>
        <dbReference type="ARBA" id="ARBA00023136"/>
    </source>
</evidence>
<evidence type="ECO:0000256" key="6">
    <source>
        <dbReference type="SAM" id="MobiDB-lite"/>
    </source>
</evidence>
<name>A0A8H6EBU5_PETAA</name>